<accession>A0A4Z2EQZ4</accession>
<feature type="region of interest" description="Disordered" evidence="1">
    <location>
        <begin position="53"/>
        <end position="81"/>
    </location>
</feature>
<evidence type="ECO:0000256" key="1">
    <source>
        <dbReference type="SAM" id="MobiDB-lite"/>
    </source>
</evidence>
<keyword evidence="3" id="KW-1185">Reference proteome</keyword>
<protein>
    <submittedName>
        <fullName evidence="2">Uncharacterized protein</fullName>
    </submittedName>
</protein>
<dbReference type="Proteomes" id="UP000314294">
    <property type="component" value="Unassembled WGS sequence"/>
</dbReference>
<gene>
    <name evidence="2" type="ORF">EYF80_058817</name>
</gene>
<dbReference type="EMBL" id="SRLO01003889">
    <property type="protein sequence ID" value="TNN31030.1"/>
    <property type="molecule type" value="Genomic_DNA"/>
</dbReference>
<name>A0A4Z2EQZ4_9TELE</name>
<feature type="compositionally biased region" description="Basic and acidic residues" evidence="1">
    <location>
        <begin position="59"/>
        <end position="68"/>
    </location>
</feature>
<sequence>MTLAERGERVVLLSSCCSRLRRRPLKSVGGLKVRVPRYWMELKASGNRPSFLKRSWRRRSADSDDDHGGAQGGQRDVEAAAAGGRLQLPGEMFQVGVRRVAEELEEVVVEAVGVRPVDHHVADGEHLEEQACPLTLVCPFASGRYPTGGGECV</sequence>
<dbReference type="AlphaFoldDB" id="A0A4Z2EQZ4"/>
<organism evidence="2 3">
    <name type="scientific">Liparis tanakae</name>
    <name type="common">Tanaka's snailfish</name>
    <dbReference type="NCBI Taxonomy" id="230148"/>
    <lineage>
        <taxon>Eukaryota</taxon>
        <taxon>Metazoa</taxon>
        <taxon>Chordata</taxon>
        <taxon>Craniata</taxon>
        <taxon>Vertebrata</taxon>
        <taxon>Euteleostomi</taxon>
        <taxon>Actinopterygii</taxon>
        <taxon>Neopterygii</taxon>
        <taxon>Teleostei</taxon>
        <taxon>Neoteleostei</taxon>
        <taxon>Acanthomorphata</taxon>
        <taxon>Eupercaria</taxon>
        <taxon>Perciformes</taxon>
        <taxon>Cottioidei</taxon>
        <taxon>Cottales</taxon>
        <taxon>Liparidae</taxon>
        <taxon>Liparis</taxon>
    </lineage>
</organism>
<proteinExistence type="predicted"/>
<evidence type="ECO:0000313" key="2">
    <source>
        <dbReference type="EMBL" id="TNN31030.1"/>
    </source>
</evidence>
<reference evidence="2 3" key="1">
    <citation type="submission" date="2019-03" db="EMBL/GenBank/DDBJ databases">
        <title>First draft genome of Liparis tanakae, snailfish: a comprehensive survey of snailfish specific genes.</title>
        <authorList>
            <person name="Kim W."/>
            <person name="Song I."/>
            <person name="Jeong J.-H."/>
            <person name="Kim D."/>
            <person name="Kim S."/>
            <person name="Ryu S."/>
            <person name="Song J.Y."/>
            <person name="Lee S.K."/>
        </authorList>
    </citation>
    <scope>NUCLEOTIDE SEQUENCE [LARGE SCALE GENOMIC DNA]</scope>
    <source>
        <tissue evidence="2">Muscle</tissue>
    </source>
</reference>
<evidence type="ECO:0000313" key="3">
    <source>
        <dbReference type="Proteomes" id="UP000314294"/>
    </source>
</evidence>
<comment type="caution">
    <text evidence="2">The sequence shown here is derived from an EMBL/GenBank/DDBJ whole genome shotgun (WGS) entry which is preliminary data.</text>
</comment>